<dbReference type="InterPro" id="IPR011004">
    <property type="entry name" value="Trimer_LpxA-like_sf"/>
</dbReference>
<accession>A0A9E7NDZ7</accession>
<dbReference type="RefSeq" id="WP_254159753.1">
    <property type="nucleotide sequence ID" value="NZ_CP100355.1"/>
</dbReference>
<protein>
    <submittedName>
        <fullName evidence="2">N-acetyltransferase</fullName>
    </submittedName>
</protein>
<dbReference type="Pfam" id="PF00132">
    <property type="entry name" value="Hexapep"/>
    <property type="match status" value="2"/>
</dbReference>
<dbReference type="KEGG" id="sawl:NGM29_07105"/>
<name>A0A9E7NDZ7_9EURY</name>
<gene>
    <name evidence="2" type="ORF">NGM29_07105</name>
</gene>
<evidence type="ECO:0000313" key="3">
    <source>
        <dbReference type="Proteomes" id="UP001056855"/>
    </source>
</evidence>
<dbReference type="PANTHER" id="PTHR43300:SF4">
    <property type="entry name" value="ACYL-[ACYL-CARRIER-PROTEIN]--UDP-N-ACETYLGLUCOSAMINE O-ACYLTRANSFERASE"/>
    <property type="match status" value="1"/>
</dbReference>
<dbReference type="GO" id="GO:0016740">
    <property type="term" value="F:transferase activity"/>
    <property type="evidence" value="ECO:0007669"/>
    <property type="project" value="UniProtKB-KW"/>
</dbReference>
<dbReference type="InterPro" id="IPR001451">
    <property type="entry name" value="Hexapep"/>
</dbReference>
<dbReference type="Proteomes" id="UP001056855">
    <property type="component" value="Chromosome"/>
</dbReference>
<keyword evidence="1" id="KW-0808">Transferase</keyword>
<proteinExistence type="predicted"/>
<reference evidence="2" key="1">
    <citation type="submission" date="2022-06" db="EMBL/GenBank/DDBJ databases">
        <title>Diverse halophilic archaea isolated from saline environments.</title>
        <authorList>
            <person name="Cui H.-L."/>
        </authorList>
    </citation>
    <scope>NUCLEOTIDE SEQUENCE</scope>
    <source>
        <strain evidence="2">WLHS1</strain>
    </source>
</reference>
<dbReference type="InterPro" id="IPR050179">
    <property type="entry name" value="Trans_hexapeptide_repeat"/>
</dbReference>
<dbReference type="PANTHER" id="PTHR43300">
    <property type="entry name" value="ACETYLTRANSFERASE"/>
    <property type="match status" value="1"/>
</dbReference>
<dbReference type="EMBL" id="CP100355">
    <property type="protein sequence ID" value="UTF55012.1"/>
    <property type="molecule type" value="Genomic_DNA"/>
</dbReference>
<dbReference type="Gene3D" id="2.160.10.10">
    <property type="entry name" value="Hexapeptide repeat proteins"/>
    <property type="match status" value="1"/>
</dbReference>
<dbReference type="PROSITE" id="PS00101">
    <property type="entry name" value="HEXAPEP_TRANSFERASES"/>
    <property type="match status" value="1"/>
</dbReference>
<evidence type="ECO:0000256" key="1">
    <source>
        <dbReference type="ARBA" id="ARBA00022679"/>
    </source>
</evidence>
<organism evidence="2 3">
    <name type="scientific">Natronosalvus rutilus</name>
    <dbReference type="NCBI Taxonomy" id="2953753"/>
    <lineage>
        <taxon>Archaea</taxon>
        <taxon>Methanobacteriati</taxon>
        <taxon>Methanobacteriota</taxon>
        <taxon>Stenosarchaea group</taxon>
        <taxon>Halobacteria</taxon>
        <taxon>Halobacteriales</taxon>
        <taxon>Natrialbaceae</taxon>
        <taxon>Natronosalvus</taxon>
    </lineage>
</organism>
<dbReference type="InterPro" id="IPR018357">
    <property type="entry name" value="Hexapep_transf_CS"/>
</dbReference>
<sequence>MAVTNATYTAGDRCSIDDGATVGYGVDDAFEPTTLGDDATIRRGSIVYGDVVIGNDFTTGHDVLVREGTTIGHDVLLGTKTIVDGRTDIGSHVSIQSAVYVPTDTTIGDNVFVGPGAVLTNDQYPIRTEVDLEGPTIEDGASIGANATILPGVTIGENAFVGAGALVTEDVPPNTLAIGAPAESRALPAPLEGPNRIA</sequence>
<dbReference type="CDD" id="cd03358">
    <property type="entry name" value="LbH_WxcM_N_like"/>
    <property type="match status" value="1"/>
</dbReference>
<keyword evidence="3" id="KW-1185">Reference proteome</keyword>
<dbReference type="AlphaFoldDB" id="A0A9E7NDZ7"/>
<dbReference type="SUPFAM" id="SSF51161">
    <property type="entry name" value="Trimeric LpxA-like enzymes"/>
    <property type="match status" value="1"/>
</dbReference>
<dbReference type="GeneID" id="73289801"/>
<evidence type="ECO:0000313" key="2">
    <source>
        <dbReference type="EMBL" id="UTF55012.1"/>
    </source>
</evidence>